<dbReference type="GO" id="GO:0008658">
    <property type="term" value="F:penicillin binding"/>
    <property type="evidence" value="ECO:0007669"/>
    <property type="project" value="InterPro"/>
</dbReference>
<dbReference type="Pfam" id="PF03717">
    <property type="entry name" value="PBP_dimer"/>
    <property type="match status" value="1"/>
</dbReference>
<evidence type="ECO:0000256" key="2">
    <source>
        <dbReference type="ARBA" id="ARBA00007171"/>
    </source>
</evidence>
<comment type="caution">
    <text evidence="8">The sequence shown here is derived from an EMBL/GenBank/DDBJ whole genome shotgun (WGS) entry which is preliminary data.</text>
</comment>
<reference evidence="8" key="1">
    <citation type="submission" date="2023-02" db="EMBL/GenBank/DDBJ databases">
        <title>Nocardiopsis ansamitocini NBRC 112285.</title>
        <authorList>
            <person name="Ichikawa N."/>
            <person name="Sato H."/>
            <person name="Tonouchi N."/>
        </authorList>
    </citation>
    <scope>NUCLEOTIDE SEQUENCE</scope>
    <source>
        <strain evidence="8">NBRC 112285</strain>
    </source>
</reference>
<protein>
    <submittedName>
        <fullName evidence="8">Penicillin-binding protein</fullName>
    </submittedName>
</protein>
<dbReference type="InterPro" id="IPR001460">
    <property type="entry name" value="PCN-bd_Tpept"/>
</dbReference>
<dbReference type="AlphaFoldDB" id="A0A9W6PA00"/>
<dbReference type="GO" id="GO:0046677">
    <property type="term" value="P:response to antibiotic"/>
    <property type="evidence" value="ECO:0007669"/>
    <property type="project" value="InterPro"/>
</dbReference>
<dbReference type="EMBL" id="BSQG01000008">
    <property type="protein sequence ID" value="GLU49702.1"/>
    <property type="molecule type" value="Genomic_DNA"/>
</dbReference>
<dbReference type="Proteomes" id="UP001165092">
    <property type="component" value="Unassembled WGS sequence"/>
</dbReference>
<name>A0A9W6PA00_9ACTN</name>
<dbReference type="RefSeq" id="WP_285761237.1">
    <property type="nucleotide sequence ID" value="NZ_BSQG01000008.1"/>
</dbReference>
<dbReference type="PANTHER" id="PTHR30627:SF24">
    <property type="entry name" value="PENICILLIN-BINDING PROTEIN 4B"/>
    <property type="match status" value="1"/>
</dbReference>
<proteinExistence type="inferred from homology"/>
<dbReference type="InterPro" id="IPR036138">
    <property type="entry name" value="PBP_dimer_sf"/>
</dbReference>
<dbReference type="Pfam" id="PF00905">
    <property type="entry name" value="Transpeptidase"/>
    <property type="match status" value="1"/>
</dbReference>
<dbReference type="Gene3D" id="3.90.1310.10">
    <property type="entry name" value="Penicillin-binding protein 2a (Domain 2)"/>
    <property type="match status" value="1"/>
</dbReference>
<dbReference type="SUPFAM" id="SSF56519">
    <property type="entry name" value="Penicillin binding protein dimerisation domain"/>
    <property type="match status" value="1"/>
</dbReference>
<keyword evidence="9" id="KW-1185">Reference proteome</keyword>
<keyword evidence="3" id="KW-0472">Membrane</keyword>
<dbReference type="GO" id="GO:0071555">
    <property type="term" value="P:cell wall organization"/>
    <property type="evidence" value="ECO:0007669"/>
    <property type="project" value="TreeGrafter"/>
</dbReference>
<dbReference type="PANTHER" id="PTHR30627">
    <property type="entry name" value="PEPTIDOGLYCAN D,D-TRANSPEPTIDASE"/>
    <property type="match status" value="1"/>
</dbReference>
<feature type="domain" description="Penicillin-binding protein dimerisation" evidence="6">
    <location>
        <begin position="148"/>
        <end position="311"/>
    </location>
</feature>
<dbReference type="InterPro" id="IPR005311">
    <property type="entry name" value="PBP_dimer"/>
</dbReference>
<evidence type="ECO:0000256" key="3">
    <source>
        <dbReference type="ARBA" id="ARBA00023136"/>
    </source>
</evidence>
<evidence type="ECO:0000259" key="5">
    <source>
        <dbReference type="Pfam" id="PF00905"/>
    </source>
</evidence>
<comment type="similarity">
    <text evidence="2">Belongs to the transpeptidase family.</text>
</comment>
<feature type="signal peptide" evidence="4">
    <location>
        <begin position="1"/>
        <end position="20"/>
    </location>
</feature>
<gene>
    <name evidence="8" type="ORF">Nans01_40530</name>
</gene>
<feature type="domain" description="Penicillin-binding protein transpeptidase" evidence="5">
    <location>
        <begin position="348"/>
        <end position="610"/>
    </location>
</feature>
<feature type="chain" id="PRO_5040797016" evidence="4">
    <location>
        <begin position="21"/>
        <end position="649"/>
    </location>
</feature>
<organism evidence="8 9">
    <name type="scientific">Nocardiopsis ansamitocini</name>
    <dbReference type="NCBI Taxonomy" id="1670832"/>
    <lineage>
        <taxon>Bacteria</taxon>
        <taxon>Bacillati</taxon>
        <taxon>Actinomycetota</taxon>
        <taxon>Actinomycetes</taxon>
        <taxon>Streptosporangiales</taxon>
        <taxon>Nocardiopsidaceae</taxon>
        <taxon>Nocardiopsis</taxon>
    </lineage>
</organism>
<comment type="subcellular location">
    <subcellularLocation>
        <location evidence="1">Membrane</location>
    </subcellularLocation>
</comment>
<dbReference type="Gene3D" id="3.40.710.10">
    <property type="entry name" value="DD-peptidase/beta-lactamase superfamily"/>
    <property type="match status" value="1"/>
</dbReference>
<accession>A0A9W6PA00</accession>
<dbReference type="Pfam" id="PF05223">
    <property type="entry name" value="MecA_N"/>
    <property type="match status" value="1"/>
</dbReference>
<dbReference type="PROSITE" id="PS51257">
    <property type="entry name" value="PROKAR_LIPOPROTEIN"/>
    <property type="match status" value="1"/>
</dbReference>
<evidence type="ECO:0000313" key="9">
    <source>
        <dbReference type="Proteomes" id="UP001165092"/>
    </source>
</evidence>
<dbReference type="Gene3D" id="3.30.1390.30">
    <property type="entry name" value="Penicillin-binding protein 2a, domain 3"/>
    <property type="match status" value="1"/>
</dbReference>
<evidence type="ECO:0000256" key="1">
    <source>
        <dbReference type="ARBA" id="ARBA00004370"/>
    </source>
</evidence>
<dbReference type="InterPro" id="IPR050515">
    <property type="entry name" value="Beta-lactam/transpept"/>
</dbReference>
<dbReference type="SUPFAM" id="SSF56601">
    <property type="entry name" value="beta-lactamase/transpeptidase-like"/>
    <property type="match status" value="1"/>
</dbReference>
<dbReference type="GO" id="GO:0005886">
    <property type="term" value="C:plasma membrane"/>
    <property type="evidence" value="ECO:0007669"/>
    <property type="project" value="TreeGrafter"/>
</dbReference>
<keyword evidence="4" id="KW-0732">Signal</keyword>
<feature type="domain" description="NTF2-like N-terminal transpeptidase" evidence="7">
    <location>
        <begin position="31"/>
        <end position="139"/>
    </location>
</feature>
<dbReference type="InterPro" id="IPR012338">
    <property type="entry name" value="Beta-lactam/transpept-like"/>
</dbReference>
<evidence type="ECO:0000259" key="6">
    <source>
        <dbReference type="Pfam" id="PF03717"/>
    </source>
</evidence>
<dbReference type="GO" id="GO:0071972">
    <property type="term" value="F:peptidoglycan L,D-transpeptidase activity"/>
    <property type="evidence" value="ECO:0007669"/>
    <property type="project" value="TreeGrafter"/>
</dbReference>
<dbReference type="InterPro" id="IPR007887">
    <property type="entry name" value="MecA_N"/>
</dbReference>
<sequence length="649" mass="67804">MSPRHIRRFLAGAMSLAAVAAVTGCAAEPSPEVAVRHFLLDWQAGDYEAAARQTDGDTTQVAQSLEQAHDQLDLAALRLSLGPIDRDGDAATAAFGVQADLGIGDPVWNYEGAMPLSRTASGWAINWSPSVIHPELGEGERLAVTYDVPDRGQIYDRDEQPLIGETRVTAFGVRPAKLSDMTEDVNSLAELLEEEAEPLLSRVRSAPPEEFQPLVLMRTADVDSRLLAQAKRITGVETANLRMPLTPKGASAVMGEVAGTAEHKVSNRVSGPYQAGDTIGLSGLQNSYQERLAGTATTRIVTLDTAGNETGVLSTWDGTASGSLTTTIDSGVQAAAEESLATVTTNAYLVAVDARTGEILASAARPSGTYNDGGFTKEYLPGDAFTIVSTAAMLEAGTVTGETQVSCELSTKVGNLTFDNTAGTSLWGPRDLTTAFANNCTTGFAGLADKADSQAMAETAGNFGIGNQWQLSVPTFSGEFTPPGNAEETASAIVGAQQVTVSPLTMALVAGAVADGRWHAPRLVPEDQRETTEPGPELAPAVVEPLREMMRASVVSGTSSIANVGIAAPVHGQRGVARQEIDGADTAVQWFVGYQGQVAFALVVETDPANTYHFALNSARAFVQLLPSGYVQEIGAEAQADGAEGVPGA</sequence>
<evidence type="ECO:0000313" key="8">
    <source>
        <dbReference type="EMBL" id="GLU49702.1"/>
    </source>
</evidence>
<evidence type="ECO:0000259" key="7">
    <source>
        <dbReference type="Pfam" id="PF05223"/>
    </source>
</evidence>
<evidence type="ECO:0000256" key="4">
    <source>
        <dbReference type="SAM" id="SignalP"/>
    </source>
</evidence>